<feature type="region of interest" description="Disordered" evidence="1">
    <location>
        <begin position="421"/>
        <end position="440"/>
    </location>
</feature>
<dbReference type="AlphaFoldDB" id="A0ABD0Y820"/>
<sequence>GYQKSVAPNTVGVFDPVALSASELGSHDFEERPDSRALEKLLLDYIEEGEINDAAREYAHRYQPGSKRSIFRERDDTDLPDALQRLYESDLGKPAERFTDMRRPRLKAAHSLVKNFGRLGRNFEDKFGDEADENDEYLSVLNSIWEKYKGEEDPEDITESDVEELLEYLNSKDEKKRQYGDSYSSGYDFFNSPIPWTKRFPGHRKKNSLQDVAFDDRYPYRSLPKRYPITKRSPSNYSPSPTHGLRGKKNSEPIKQDNDLKVSEQLNNIFSTDQKPTNVTVNANETSVTKKPELKNVTGNKIGQKEISGNSISNKPLDVKKKSIDWLLNQYLRAYGLKNKKNAYEKPKKRPDDMDSKLRAMEDLIVDQAIKYTGAHEGTTDSKEVQEVKDRVMAQLAAAYSLEKMRRALGEFKSSIAAQKATAPASHSIPSPKIDNKDLKSKRIAVKKEKVDMHSAGKPAKKDATQEINSILKHGMDNEILNGKFIHYFKFRKRS</sequence>
<organism evidence="2 3">
    <name type="scientific">Ranatra chinensis</name>
    <dbReference type="NCBI Taxonomy" id="642074"/>
    <lineage>
        <taxon>Eukaryota</taxon>
        <taxon>Metazoa</taxon>
        <taxon>Ecdysozoa</taxon>
        <taxon>Arthropoda</taxon>
        <taxon>Hexapoda</taxon>
        <taxon>Insecta</taxon>
        <taxon>Pterygota</taxon>
        <taxon>Neoptera</taxon>
        <taxon>Paraneoptera</taxon>
        <taxon>Hemiptera</taxon>
        <taxon>Heteroptera</taxon>
        <taxon>Panheteroptera</taxon>
        <taxon>Nepomorpha</taxon>
        <taxon>Nepidae</taxon>
        <taxon>Ranatrinae</taxon>
        <taxon>Ranatra</taxon>
    </lineage>
</organism>
<dbReference type="PANTHER" id="PTHR37687">
    <property type="entry name" value="AGAP006772-PA"/>
    <property type="match status" value="1"/>
</dbReference>
<accession>A0ABD0Y820</accession>
<evidence type="ECO:0000313" key="3">
    <source>
        <dbReference type="Proteomes" id="UP001558652"/>
    </source>
</evidence>
<gene>
    <name evidence="2" type="ORF">AAG570_002463</name>
</gene>
<feature type="compositionally biased region" description="Basic and acidic residues" evidence="1">
    <location>
        <begin position="249"/>
        <end position="260"/>
    </location>
</feature>
<feature type="non-terminal residue" evidence="2">
    <location>
        <position position="1"/>
    </location>
</feature>
<proteinExistence type="predicted"/>
<name>A0ABD0Y820_9HEMI</name>
<feature type="compositionally biased region" description="Polar residues" evidence="1">
    <location>
        <begin position="232"/>
        <end position="241"/>
    </location>
</feature>
<protein>
    <submittedName>
        <fullName evidence="2">Uncharacterized protein</fullName>
    </submittedName>
</protein>
<dbReference type="PANTHER" id="PTHR37687:SF1">
    <property type="entry name" value="AGAP006772-PA"/>
    <property type="match status" value="1"/>
</dbReference>
<dbReference type="Proteomes" id="UP001558652">
    <property type="component" value="Unassembled WGS sequence"/>
</dbReference>
<keyword evidence="3" id="KW-1185">Reference proteome</keyword>
<evidence type="ECO:0000256" key="1">
    <source>
        <dbReference type="SAM" id="MobiDB-lite"/>
    </source>
</evidence>
<dbReference type="EMBL" id="JBFDAA010000012">
    <property type="protein sequence ID" value="KAL1123381.1"/>
    <property type="molecule type" value="Genomic_DNA"/>
</dbReference>
<comment type="caution">
    <text evidence="2">The sequence shown here is derived from an EMBL/GenBank/DDBJ whole genome shotgun (WGS) entry which is preliminary data.</text>
</comment>
<evidence type="ECO:0000313" key="2">
    <source>
        <dbReference type="EMBL" id="KAL1123381.1"/>
    </source>
</evidence>
<dbReference type="InterPro" id="IPR038875">
    <property type="entry name" value="PLA2_conodipine-like"/>
</dbReference>
<reference evidence="2 3" key="1">
    <citation type="submission" date="2024-07" db="EMBL/GenBank/DDBJ databases">
        <title>Chromosome-level genome assembly of the water stick insect Ranatra chinensis (Heteroptera: Nepidae).</title>
        <authorList>
            <person name="Liu X."/>
        </authorList>
    </citation>
    <scope>NUCLEOTIDE SEQUENCE [LARGE SCALE GENOMIC DNA]</scope>
    <source>
        <strain evidence="2">Cailab_2021Rc</strain>
        <tissue evidence="2">Muscle</tissue>
    </source>
</reference>
<feature type="region of interest" description="Disordered" evidence="1">
    <location>
        <begin position="224"/>
        <end position="260"/>
    </location>
</feature>